<gene>
    <name evidence="10 12 13" type="primary">LOC100489903</name>
</gene>
<dbReference type="Pfam" id="PF01770">
    <property type="entry name" value="Folate_carrier"/>
    <property type="match status" value="1"/>
</dbReference>
<evidence type="ECO:0000313" key="13">
    <source>
        <dbReference type="Xenbase" id="XB-GENE-29079959"/>
    </source>
</evidence>
<keyword evidence="6 7" id="KW-0472">Membrane</keyword>
<protein>
    <recommendedName>
        <fullName evidence="7">Thiamine transporter 2</fullName>
        <shortName evidence="7">ThTr-2</shortName>
        <shortName evidence="7">ThTr2</shortName>
    </recommendedName>
    <alternativeName>
        <fullName evidence="7">Solute carrier family 19 member 3</fullName>
    </alternativeName>
</protein>
<dbReference type="GO" id="GO:0015234">
    <property type="term" value="F:thiamine transmembrane transporter activity"/>
    <property type="evidence" value="ECO:0000318"/>
    <property type="project" value="GO_Central"/>
</dbReference>
<dbReference type="PIRSF" id="PIRSF500795">
    <property type="entry name" value="Thiamine_transporter_2"/>
    <property type="match status" value="1"/>
</dbReference>
<dbReference type="Ensembl" id="ENSXETT00000103272">
    <property type="protein sequence ID" value="ENSXETP00000093229"/>
    <property type="gene ID" value="ENSXETG00000014773"/>
</dbReference>
<dbReference type="InterPro" id="IPR002666">
    <property type="entry name" value="Folate_carrier"/>
</dbReference>
<feature type="transmembrane region" description="Helical" evidence="9">
    <location>
        <begin position="111"/>
        <end position="130"/>
    </location>
</feature>
<dbReference type="RefSeq" id="XP_017949956.1">
    <property type="nucleotide sequence ID" value="XM_018094467.2"/>
</dbReference>
<evidence type="ECO:0000256" key="6">
    <source>
        <dbReference type="ARBA" id="ARBA00023136"/>
    </source>
</evidence>
<dbReference type="PANTHER" id="PTHR10686:SF41">
    <property type="entry name" value="THIAMINE TRANSPORTER 2"/>
    <property type="match status" value="1"/>
</dbReference>
<dbReference type="Xenbase" id="XB-GENE-29079959">
    <property type="gene designation" value="LOC100489903"/>
</dbReference>
<dbReference type="FunFam" id="1.20.1250.20:FF:000225">
    <property type="entry name" value="Solute carrier family 19 member 1"/>
    <property type="match status" value="1"/>
</dbReference>
<dbReference type="PIRSF" id="PIRSF028739">
    <property type="entry name" value="Folate_carrier"/>
    <property type="match status" value="1"/>
</dbReference>
<evidence type="ECO:0000313" key="12">
    <source>
        <dbReference type="RefSeq" id="XP_017949956.1"/>
    </source>
</evidence>
<dbReference type="Gene3D" id="1.20.1250.20">
    <property type="entry name" value="MFS general substrate transporter like domains"/>
    <property type="match status" value="1"/>
</dbReference>
<dbReference type="Reactome" id="R-XTR-196819">
    <property type="pathway name" value="Vitamin B1 (thiamin) metabolism"/>
</dbReference>
<reference evidence="10" key="2">
    <citation type="submission" date="2020-05" db="UniProtKB">
        <authorList>
            <consortium name="Ensembl"/>
        </authorList>
    </citation>
    <scope>IDENTIFICATION</scope>
</reference>
<comment type="function">
    <text evidence="7">Mediates high affinity thiamine uptake, probably via a proton anti-port mechanism. Has no folate transport activity.</text>
</comment>
<feature type="compositionally biased region" description="Polar residues" evidence="8">
    <location>
        <begin position="220"/>
        <end position="234"/>
    </location>
</feature>
<dbReference type="AGR" id="Xenbase:XB-GENE-29079959"/>
<keyword evidence="5 7" id="KW-1133">Transmembrane helix</keyword>
<feature type="transmembrane region" description="Helical" evidence="9">
    <location>
        <begin position="414"/>
        <end position="438"/>
    </location>
</feature>
<feature type="transmembrane region" description="Helical" evidence="9">
    <location>
        <begin position="12"/>
        <end position="31"/>
    </location>
</feature>
<evidence type="ECO:0000256" key="7">
    <source>
        <dbReference type="PIRNR" id="PIRNR028739"/>
    </source>
</evidence>
<dbReference type="Proteomes" id="UP000008143">
    <property type="component" value="Chromosome 5"/>
</dbReference>
<accession>A0A6I8SJ58</accession>
<dbReference type="NCBIfam" id="TIGR00806">
    <property type="entry name" value="rfc"/>
    <property type="match status" value="1"/>
</dbReference>
<evidence type="ECO:0000256" key="2">
    <source>
        <dbReference type="ARBA" id="ARBA00005773"/>
    </source>
</evidence>
<dbReference type="AlphaFoldDB" id="A0A6I8SJ58"/>
<evidence type="ECO:0000313" key="10">
    <source>
        <dbReference type="Ensembl" id="ENSXETP00000093229"/>
    </source>
</evidence>
<feature type="transmembrane region" description="Helical" evidence="9">
    <location>
        <begin position="360"/>
        <end position="379"/>
    </location>
</feature>
<dbReference type="InterPro" id="IPR036259">
    <property type="entry name" value="MFS_trans_sf"/>
</dbReference>
<comment type="subcellular location">
    <subcellularLocation>
        <location evidence="1 7">Membrane</location>
        <topology evidence="1 7">Multi-pass membrane protein</topology>
    </subcellularLocation>
</comment>
<feature type="transmembrane region" description="Helical" evidence="9">
    <location>
        <begin position="261"/>
        <end position="282"/>
    </location>
</feature>
<dbReference type="OMA" id="WAISSAC"/>
<proteinExistence type="inferred from homology"/>
<dbReference type="InterPro" id="IPR028337">
    <property type="entry name" value="ThTr-2"/>
</dbReference>
<evidence type="ECO:0000256" key="4">
    <source>
        <dbReference type="ARBA" id="ARBA00022692"/>
    </source>
</evidence>
<keyword evidence="7" id="KW-0325">Glycoprotein</keyword>
<feature type="transmembrane region" description="Helical" evidence="9">
    <location>
        <begin position="327"/>
        <end position="348"/>
    </location>
</feature>
<reference evidence="12" key="3">
    <citation type="submission" date="2025-04" db="UniProtKB">
        <authorList>
            <consortium name="RefSeq"/>
        </authorList>
    </citation>
    <scope>IDENTIFICATION</scope>
    <source>
        <strain evidence="12">Nigerian</strain>
        <tissue evidence="12">Liver and blood</tissue>
    </source>
</reference>
<feature type="transmembrane region" description="Helical" evidence="9">
    <location>
        <begin position="81"/>
        <end position="99"/>
    </location>
</feature>
<evidence type="ECO:0000313" key="11">
    <source>
        <dbReference type="Proteomes" id="UP000008143"/>
    </source>
</evidence>
<keyword evidence="11" id="KW-1185">Reference proteome</keyword>
<dbReference type="SUPFAM" id="SSF103473">
    <property type="entry name" value="MFS general substrate transporter"/>
    <property type="match status" value="1"/>
</dbReference>
<organism evidence="10">
    <name type="scientific">Xenopus tropicalis</name>
    <name type="common">Western clawed frog</name>
    <name type="synonym">Silurana tropicalis</name>
    <dbReference type="NCBI Taxonomy" id="8364"/>
    <lineage>
        <taxon>Eukaryota</taxon>
        <taxon>Metazoa</taxon>
        <taxon>Chordata</taxon>
        <taxon>Craniata</taxon>
        <taxon>Vertebrata</taxon>
        <taxon>Euteleostomi</taxon>
        <taxon>Amphibia</taxon>
        <taxon>Batrachia</taxon>
        <taxon>Anura</taxon>
        <taxon>Pipoidea</taxon>
        <taxon>Pipidae</taxon>
        <taxon>Xenopodinae</taxon>
        <taxon>Xenopus</taxon>
        <taxon>Silurana</taxon>
    </lineage>
</organism>
<feature type="transmembrane region" description="Helical" evidence="9">
    <location>
        <begin position="142"/>
        <end position="162"/>
    </location>
</feature>
<dbReference type="GeneID" id="100489903"/>
<keyword evidence="4 7" id="KW-0812">Transmembrane</keyword>
<dbReference type="PANTHER" id="PTHR10686">
    <property type="entry name" value="FOLATE TRANSPORTER"/>
    <property type="match status" value="1"/>
</dbReference>
<feature type="transmembrane region" description="Helical" evidence="9">
    <location>
        <begin position="51"/>
        <end position="74"/>
    </location>
</feature>
<feature type="transmembrane region" description="Helical" evidence="9">
    <location>
        <begin position="302"/>
        <end position="320"/>
    </location>
</feature>
<evidence type="ECO:0000256" key="9">
    <source>
        <dbReference type="SAM" id="Phobius"/>
    </source>
</evidence>
<evidence type="ECO:0000256" key="8">
    <source>
        <dbReference type="SAM" id="MobiDB-lite"/>
    </source>
</evidence>
<name>A0A6I8SJ58_XENTR</name>
<dbReference type="OrthoDB" id="18814at2759"/>
<feature type="region of interest" description="Disordered" evidence="8">
    <location>
        <begin position="211"/>
        <end position="234"/>
    </location>
</feature>
<dbReference type="KEGG" id="xtr:100489903"/>
<sequence>MAGCCKQYTSGWKFPTVLLCLYGLFANLKPLDPFFIAYLVGPHHNLTTEQVTGVVFPVWTYSYLALLVPAFLLTDYLRYKPVIILQGLAITTTLLLLLFTHGVPAMQAMDFVYAVCTACDPAYYAYIYSVVGSEHYQRVTGFCRSITLVGCTLGSVIGQMLVSLAGVSYFNLNIISVTSTSVALLCSLFLPMPSKSMFVHRTMAENTIEMPPVELESPHSEQTQSATGTEIESKSTGSNKCLQVFGRLGKEMKECYSSMKILYWSLWWAFATAGYTQVINYIQLLWEHVEPSQKFSIYNGGAEAISTFLGAILSFSVAYVKVNWDVFGELALTIFSAIDAGAIFFMVYSRNIWMCYAGYIIFKSCYMLLITIATYQLAVNLSMERYALLFGFNTFVALALQTILTLIVVDPRGLALDIVTQFIVYGSCFSVIAGIILVRSMYLLIPLYCKGPVSHLHNAVTARTNDCGLNAPAPA</sequence>
<evidence type="ECO:0000256" key="1">
    <source>
        <dbReference type="ARBA" id="ARBA00004141"/>
    </source>
</evidence>
<comment type="similarity">
    <text evidence="2 7">Belongs to the reduced folate carrier (RFC) transporter (TC 2.A.48) family.</text>
</comment>
<feature type="transmembrane region" description="Helical" evidence="9">
    <location>
        <begin position="386"/>
        <end position="408"/>
    </location>
</feature>
<dbReference type="GO" id="GO:0005886">
    <property type="term" value="C:plasma membrane"/>
    <property type="evidence" value="ECO:0000318"/>
    <property type="project" value="GO_Central"/>
</dbReference>
<evidence type="ECO:0000256" key="3">
    <source>
        <dbReference type="ARBA" id="ARBA00022448"/>
    </source>
</evidence>
<evidence type="ECO:0000256" key="5">
    <source>
        <dbReference type="ARBA" id="ARBA00022989"/>
    </source>
</evidence>
<dbReference type="GeneTree" id="ENSGT00950000183022"/>
<reference evidence="10" key="1">
    <citation type="journal article" date="2010" name="Science">
        <title>The genome of the Western clawed frog Xenopus tropicalis.</title>
        <authorList>
            <person name="Hellsten U."/>
            <person name="Harland R.M."/>
            <person name="Gilchrist M.J."/>
            <person name="Hendrix D."/>
            <person name="Jurka J."/>
            <person name="Kapitonov V."/>
            <person name="Ovcharenko I."/>
            <person name="Putnam N.H."/>
            <person name="Shu S."/>
            <person name="Taher L."/>
            <person name="Blitz I.L."/>
            <person name="Blumberg B."/>
            <person name="Dichmann D.S."/>
            <person name="Dubchak I."/>
            <person name="Amaya E."/>
            <person name="Detter J.C."/>
            <person name="Fletcher R."/>
            <person name="Gerhard D.S."/>
            <person name="Goodstein D."/>
            <person name="Graves T."/>
            <person name="Grigoriev I.V."/>
            <person name="Grimwood J."/>
            <person name="Kawashima T."/>
            <person name="Lindquist E."/>
            <person name="Lucas S.M."/>
            <person name="Mead P.E."/>
            <person name="Mitros T."/>
            <person name="Ogino H."/>
            <person name="Ohta Y."/>
            <person name="Poliakov A.V."/>
            <person name="Pollet N."/>
            <person name="Robert J."/>
            <person name="Salamov A."/>
            <person name="Sater A.K."/>
            <person name="Schmutz J."/>
            <person name="Terry A."/>
            <person name="Vize P.D."/>
            <person name="Warren W.C."/>
            <person name="Wells D."/>
            <person name="Wills A."/>
            <person name="Wilson R.K."/>
            <person name="Zimmerman L.B."/>
            <person name="Zorn A.M."/>
            <person name="Grainger R."/>
            <person name="Grammer T."/>
            <person name="Khokha M.K."/>
            <person name="Richardson P.M."/>
            <person name="Rokhsar D.S."/>
        </authorList>
    </citation>
    <scope>NUCLEOTIDE SEQUENCE [LARGE SCALE GENOMIC DNA]</scope>
    <source>
        <strain evidence="10">Nigerian</strain>
    </source>
</reference>
<feature type="transmembrane region" description="Helical" evidence="9">
    <location>
        <begin position="168"/>
        <end position="190"/>
    </location>
</feature>
<dbReference type="Bgee" id="ENSXETG00000014773">
    <property type="expression patterns" value="Expressed in ovary and 8 other cell types or tissues"/>
</dbReference>
<keyword evidence="3 7" id="KW-0813">Transport</keyword>